<keyword evidence="2" id="KW-0812">Transmembrane</keyword>
<gene>
    <name evidence="4" type="ORF">CPB84DRAFT_1744307</name>
</gene>
<keyword evidence="2" id="KW-0472">Membrane</keyword>
<feature type="transmembrane region" description="Helical" evidence="2">
    <location>
        <begin position="12"/>
        <end position="31"/>
    </location>
</feature>
<dbReference type="SMART" id="SM00672">
    <property type="entry name" value="CAP10"/>
    <property type="match status" value="1"/>
</dbReference>
<evidence type="ECO:0000313" key="5">
    <source>
        <dbReference type="Proteomes" id="UP000724874"/>
    </source>
</evidence>
<dbReference type="PANTHER" id="PTHR12203:SF118">
    <property type="entry name" value="BETA-1,2-XYLOSYLTRANSFERASE 1"/>
    <property type="match status" value="1"/>
</dbReference>
<evidence type="ECO:0000256" key="2">
    <source>
        <dbReference type="SAM" id="Phobius"/>
    </source>
</evidence>
<dbReference type="Proteomes" id="UP000724874">
    <property type="component" value="Unassembled WGS sequence"/>
</dbReference>
<keyword evidence="4" id="KW-0808">Transferase</keyword>
<dbReference type="OrthoDB" id="541052at2759"/>
<keyword evidence="2" id="KW-1133">Transmembrane helix</keyword>
<keyword evidence="5" id="KW-1185">Reference proteome</keyword>
<sequence length="609" mass="70308">MHSTITSTKLRLMHRLIILIALVAATNFFFLRDLQAPVSSIRNSFCQGTRYTDRQTSPSHHAQHHLEAQTASKAENDTQEELGWHLYHDNGLLEVNPNGPHPIYELIKRGHEAWRDKLKRSSSTFEEAVDEYQRRYKRLPPPGFVEWWTYVEKHDVQLPDEYDQIFKDLEPFWGIDPQDLQRIQNDWGAHVGSYTIGRIPHHGPVGGGPDFNTAFRAVFSPHDNPDLPLHFKLRKEALKAARSGTFINVNNPPKVTPGGWISSCPPVSPARKQAIDWGKAPRGFMNSSNPKSFIYNHRSAMDPCQHPSHFLLHDITTAMPMDWIEDLPQEDNPSWHERWDGRLQWRGSNKGIWHANDRRWDLAQRARLVRWTGDGDVEGLDPLGENVTVLMPVKEGKKVGRGASIKREQWAGTMLDIAFAGEPSSCAPEMCEKLREIFEYRKYQDQTTAGRYKYYIDVDGHAWSSRFKSLITSNALVFKSTVYPEWYTDRIEPWVHYVPVQLDLSDLWDALVFFRGDPAGNGAHEDIAKEIAEAGRAWSKSFWRKEDMVAYMFRLFLEYARVMDPMREKLTYLRTSARSNRAGNRPTYEGEPVDRQLQLAVPHRLCPKK</sequence>
<feature type="region of interest" description="Disordered" evidence="1">
    <location>
        <begin position="51"/>
        <end position="74"/>
    </location>
</feature>
<feature type="compositionally biased region" description="Polar residues" evidence="1">
    <location>
        <begin position="51"/>
        <end position="60"/>
    </location>
</feature>
<dbReference type="PANTHER" id="PTHR12203">
    <property type="entry name" value="KDEL LYS-ASP-GLU-LEU CONTAINING - RELATED"/>
    <property type="match status" value="1"/>
</dbReference>
<dbReference type="GO" id="GO:0016740">
    <property type="term" value="F:transferase activity"/>
    <property type="evidence" value="ECO:0007669"/>
    <property type="project" value="UniProtKB-KW"/>
</dbReference>
<evidence type="ECO:0000256" key="1">
    <source>
        <dbReference type="SAM" id="MobiDB-lite"/>
    </source>
</evidence>
<accession>A0A9P5TSR1</accession>
<organism evidence="4 5">
    <name type="scientific">Gymnopilus junonius</name>
    <name type="common">Spectacular rustgill mushroom</name>
    <name type="synonym">Gymnopilus spectabilis subsp. junonius</name>
    <dbReference type="NCBI Taxonomy" id="109634"/>
    <lineage>
        <taxon>Eukaryota</taxon>
        <taxon>Fungi</taxon>
        <taxon>Dikarya</taxon>
        <taxon>Basidiomycota</taxon>
        <taxon>Agaricomycotina</taxon>
        <taxon>Agaricomycetes</taxon>
        <taxon>Agaricomycetidae</taxon>
        <taxon>Agaricales</taxon>
        <taxon>Agaricineae</taxon>
        <taxon>Hymenogastraceae</taxon>
        <taxon>Gymnopilus</taxon>
    </lineage>
</organism>
<dbReference type="Pfam" id="PF05686">
    <property type="entry name" value="Glyco_transf_90"/>
    <property type="match status" value="1"/>
</dbReference>
<dbReference type="AlphaFoldDB" id="A0A9P5TSR1"/>
<name>A0A9P5TSR1_GYMJU</name>
<feature type="domain" description="Glycosyl transferase CAP10" evidence="3">
    <location>
        <begin position="318"/>
        <end position="569"/>
    </location>
</feature>
<dbReference type="InterPro" id="IPR051091">
    <property type="entry name" value="O-Glucosyltr/Glycosyltrsf_90"/>
</dbReference>
<reference evidence="4" key="1">
    <citation type="submission" date="2020-11" db="EMBL/GenBank/DDBJ databases">
        <authorList>
            <consortium name="DOE Joint Genome Institute"/>
            <person name="Ahrendt S."/>
            <person name="Riley R."/>
            <person name="Andreopoulos W."/>
            <person name="LaButti K."/>
            <person name="Pangilinan J."/>
            <person name="Ruiz-duenas F.J."/>
            <person name="Barrasa J.M."/>
            <person name="Sanchez-Garcia M."/>
            <person name="Camarero S."/>
            <person name="Miyauchi S."/>
            <person name="Serrano A."/>
            <person name="Linde D."/>
            <person name="Babiker R."/>
            <person name="Drula E."/>
            <person name="Ayuso-Fernandez I."/>
            <person name="Pacheco R."/>
            <person name="Padilla G."/>
            <person name="Ferreira P."/>
            <person name="Barriuso J."/>
            <person name="Kellner H."/>
            <person name="Castanera R."/>
            <person name="Alfaro M."/>
            <person name="Ramirez L."/>
            <person name="Pisabarro A.G."/>
            <person name="Kuo A."/>
            <person name="Tritt A."/>
            <person name="Lipzen A."/>
            <person name="He G."/>
            <person name="Yan M."/>
            <person name="Ng V."/>
            <person name="Cullen D."/>
            <person name="Martin F."/>
            <person name="Rosso M.-N."/>
            <person name="Henrissat B."/>
            <person name="Hibbett D."/>
            <person name="Martinez A.T."/>
            <person name="Grigoriev I.V."/>
        </authorList>
    </citation>
    <scope>NUCLEOTIDE SEQUENCE</scope>
    <source>
        <strain evidence="4">AH 44721</strain>
    </source>
</reference>
<evidence type="ECO:0000313" key="4">
    <source>
        <dbReference type="EMBL" id="KAF8908122.1"/>
    </source>
</evidence>
<proteinExistence type="predicted"/>
<evidence type="ECO:0000259" key="3">
    <source>
        <dbReference type="SMART" id="SM00672"/>
    </source>
</evidence>
<dbReference type="EMBL" id="JADNYJ010000012">
    <property type="protein sequence ID" value="KAF8908122.1"/>
    <property type="molecule type" value="Genomic_DNA"/>
</dbReference>
<dbReference type="InterPro" id="IPR006598">
    <property type="entry name" value="CAP10"/>
</dbReference>
<protein>
    <submittedName>
        <fullName evidence="4">Glycosyl transferase family 90-domain-containing protein</fullName>
    </submittedName>
</protein>
<comment type="caution">
    <text evidence="4">The sequence shown here is derived from an EMBL/GenBank/DDBJ whole genome shotgun (WGS) entry which is preliminary data.</text>
</comment>